<dbReference type="InterPro" id="IPR041516">
    <property type="entry name" value="LACTB2_WH"/>
</dbReference>
<dbReference type="Gene3D" id="3.60.15.10">
    <property type="entry name" value="Ribonuclease Z/Hydroxyacylglutathione hydrolase-like"/>
    <property type="match status" value="1"/>
</dbReference>
<feature type="domain" description="Metallo-beta-lactamase" evidence="1">
    <location>
        <begin position="45"/>
        <end position="204"/>
    </location>
</feature>
<dbReference type="Pfam" id="PF00753">
    <property type="entry name" value="Lactamase_B"/>
    <property type="match status" value="1"/>
</dbReference>
<dbReference type="PANTHER" id="PTHR23131:SF0">
    <property type="entry name" value="ENDORIBONUCLEASE LACTB2"/>
    <property type="match status" value="1"/>
</dbReference>
<name>A0A212LDL6_9HYPH</name>
<dbReference type="InterPro" id="IPR001279">
    <property type="entry name" value="Metallo-B-lactamas"/>
</dbReference>
<dbReference type="SMART" id="SM00849">
    <property type="entry name" value="Lactamase_B"/>
    <property type="match status" value="1"/>
</dbReference>
<dbReference type="Gene3D" id="1.10.10.10">
    <property type="entry name" value="Winged helix-like DNA-binding domain superfamily/Winged helix DNA-binding domain"/>
    <property type="match status" value="1"/>
</dbReference>
<dbReference type="Pfam" id="PF17778">
    <property type="entry name" value="WHD_BLACT"/>
    <property type="match status" value="1"/>
</dbReference>
<proteinExistence type="predicted"/>
<evidence type="ECO:0000313" key="2">
    <source>
        <dbReference type="EMBL" id="SCM75653.1"/>
    </source>
</evidence>
<dbReference type="InterPro" id="IPR036866">
    <property type="entry name" value="RibonucZ/Hydroxyglut_hydro"/>
</dbReference>
<sequence length="286" mass="30352">MATLEGGVNVDPIRDFTPAYGVAERLATGVRRLTARNGGPLTFRGTNCYLLGDRDITVIDPGPDDDTHLADLVAVAGAPIRRIVVTHDHADHAGAARRLSEVTGAEIVGSAPDPCRPLYRPDRLLADGETVATEAGDLRTVATPGHAAGHLSYDLAGSGLLFSGDHVMAWSTSVVVPPDGRMADYMASLDRLAVLGARSYLPGHGGPVIDGLARVDELKRHRQAREAAILRALDNGERTIEEIVSAVYIGLDPALAGAAALSVTAHTDWLEERGLVRKVGERLSRW</sequence>
<evidence type="ECO:0000259" key="1">
    <source>
        <dbReference type="SMART" id="SM00849"/>
    </source>
</evidence>
<dbReference type="EMBL" id="FMJD01000007">
    <property type="protein sequence ID" value="SCM75653.1"/>
    <property type="molecule type" value="Genomic_DNA"/>
</dbReference>
<gene>
    <name evidence="2" type="ORF">KL86PLE_30100</name>
</gene>
<accession>A0A212LDL6</accession>
<dbReference type="AlphaFoldDB" id="A0A212LDL6"/>
<organism evidence="2">
    <name type="scientific">uncultured Pleomorphomonas sp</name>
    <dbReference type="NCBI Taxonomy" id="442121"/>
    <lineage>
        <taxon>Bacteria</taxon>
        <taxon>Pseudomonadati</taxon>
        <taxon>Pseudomonadota</taxon>
        <taxon>Alphaproteobacteria</taxon>
        <taxon>Hyphomicrobiales</taxon>
        <taxon>Pleomorphomonadaceae</taxon>
        <taxon>Pleomorphomonas</taxon>
        <taxon>environmental samples</taxon>
    </lineage>
</organism>
<dbReference type="SUPFAM" id="SSF56281">
    <property type="entry name" value="Metallo-hydrolase/oxidoreductase"/>
    <property type="match status" value="1"/>
</dbReference>
<dbReference type="InterPro" id="IPR036388">
    <property type="entry name" value="WH-like_DNA-bd_sf"/>
</dbReference>
<dbReference type="CDD" id="cd16278">
    <property type="entry name" value="metallo-hydrolase-like_MBL-fold"/>
    <property type="match status" value="1"/>
</dbReference>
<dbReference type="PANTHER" id="PTHR23131">
    <property type="entry name" value="ENDORIBONUCLEASE LACTB2"/>
    <property type="match status" value="1"/>
</dbReference>
<protein>
    <submittedName>
        <fullName evidence="2">Metallo-beta-lactamase superfamily protein</fullName>
    </submittedName>
</protein>
<reference evidence="2" key="1">
    <citation type="submission" date="2016-08" db="EMBL/GenBank/DDBJ databases">
        <authorList>
            <person name="Seilhamer J.J."/>
        </authorList>
    </citation>
    <scope>NUCLEOTIDE SEQUENCE</scope>
    <source>
        <strain evidence="2">86</strain>
    </source>
</reference>
<dbReference type="InterPro" id="IPR050662">
    <property type="entry name" value="Sec-metab_biosynth-thioest"/>
</dbReference>